<feature type="compositionally biased region" description="Polar residues" evidence="21">
    <location>
        <begin position="458"/>
        <end position="473"/>
    </location>
</feature>
<dbReference type="InterPro" id="IPR052428">
    <property type="entry name" value="Autophagy_HostDef_Reg"/>
</dbReference>
<evidence type="ECO:0000256" key="17">
    <source>
        <dbReference type="ARBA" id="ARBA00051245"/>
    </source>
</evidence>
<dbReference type="PROSITE" id="PS50089">
    <property type="entry name" value="ZF_RING_2"/>
    <property type="match status" value="1"/>
</dbReference>
<feature type="region of interest" description="Disordered" evidence="21">
    <location>
        <begin position="243"/>
        <end position="290"/>
    </location>
</feature>
<feature type="region of interest" description="Disordered" evidence="21">
    <location>
        <begin position="186"/>
        <end position="225"/>
    </location>
</feature>
<feature type="compositionally biased region" description="Low complexity" evidence="21">
    <location>
        <begin position="268"/>
        <end position="289"/>
    </location>
</feature>
<evidence type="ECO:0000256" key="9">
    <source>
        <dbReference type="ARBA" id="ARBA00022771"/>
    </source>
</evidence>
<dbReference type="PRINTS" id="PR00401">
    <property type="entry name" value="SH2DOMAIN"/>
</dbReference>
<dbReference type="SMART" id="SM01175">
    <property type="entry name" value="DUF4206"/>
    <property type="match status" value="1"/>
</dbReference>
<evidence type="ECO:0000256" key="14">
    <source>
        <dbReference type="ARBA" id="ARBA00023006"/>
    </source>
</evidence>
<dbReference type="SMART" id="SM00593">
    <property type="entry name" value="RUN"/>
    <property type="match status" value="1"/>
</dbReference>
<dbReference type="InterPro" id="IPR037213">
    <property type="entry name" value="Run_dom_sf"/>
</dbReference>
<evidence type="ECO:0000256" key="11">
    <source>
        <dbReference type="ARBA" id="ARBA00022833"/>
    </source>
</evidence>
<dbReference type="PANTHER" id="PTHR45971:SF1">
    <property type="entry name" value="RUBICON, ISOFORM A"/>
    <property type="match status" value="1"/>
</dbReference>
<dbReference type="InterPro" id="IPR017441">
    <property type="entry name" value="Protein_kinase_ATP_BS"/>
</dbReference>
<keyword evidence="11" id="KW-0862">Zinc</keyword>
<dbReference type="SUPFAM" id="SSF56112">
    <property type="entry name" value="Protein kinase-like (PK-like)"/>
    <property type="match status" value="1"/>
</dbReference>
<keyword evidence="4" id="KW-0597">Phosphoprotein</keyword>
<evidence type="ECO:0000259" key="22">
    <source>
        <dbReference type="PROSITE" id="PS50001"/>
    </source>
</evidence>
<dbReference type="InterPro" id="IPR048569">
    <property type="entry name" value="RUBC_PIKBD"/>
</dbReference>
<feature type="domain" description="RING-type" evidence="24">
    <location>
        <begin position="1038"/>
        <end position="1081"/>
    </location>
</feature>
<dbReference type="CDD" id="cd17686">
    <property type="entry name" value="RUN_RUBCN"/>
    <property type="match status" value="1"/>
</dbReference>
<name>A0ABD0JMJ1_9CAEN</name>
<evidence type="ECO:0000256" key="18">
    <source>
        <dbReference type="PROSITE-ProRule" id="PRU00175"/>
    </source>
</evidence>
<feature type="compositionally biased region" description="Polar residues" evidence="21">
    <location>
        <begin position="346"/>
        <end position="357"/>
    </location>
</feature>
<dbReference type="InterPro" id="IPR000980">
    <property type="entry name" value="SH2"/>
</dbReference>
<organism evidence="26 27">
    <name type="scientific">Batillaria attramentaria</name>
    <dbReference type="NCBI Taxonomy" id="370345"/>
    <lineage>
        <taxon>Eukaryota</taxon>
        <taxon>Metazoa</taxon>
        <taxon>Spiralia</taxon>
        <taxon>Lophotrochozoa</taxon>
        <taxon>Mollusca</taxon>
        <taxon>Gastropoda</taxon>
        <taxon>Caenogastropoda</taxon>
        <taxon>Sorbeoconcha</taxon>
        <taxon>Cerithioidea</taxon>
        <taxon>Batillariidae</taxon>
        <taxon>Batillaria</taxon>
    </lineage>
</organism>
<evidence type="ECO:0000256" key="12">
    <source>
        <dbReference type="ARBA" id="ARBA00022840"/>
    </source>
</evidence>
<dbReference type="SUPFAM" id="SSF55550">
    <property type="entry name" value="SH2 domain"/>
    <property type="match status" value="1"/>
</dbReference>
<keyword evidence="15" id="KW-0472">Membrane</keyword>
<dbReference type="CDD" id="cd16584">
    <property type="entry name" value="RING-HC_TRIM56_C-V"/>
    <property type="match status" value="1"/>
</dbReference>
<keyword evidence="10" id="KW-0418">Kinase</keyword>
<evidence type="ECO:0000313" key="27">
    <source>
        <dbReference type="Proteomes" id="UP001519460"/>
    </source>
</evidence>
<dbReference type="PROSITE" id="PS50011">
    <property type="entry name" value="PROTEIN_KINASE_DOM"/>
    <property type="match status" value="1"/>
</dbReference>
<protein>
    <recommendedName>
        <fullName evidence="3">non-specific protein-tyrosine kinase</fullName>
        <ecNumber evidence="3">2.7.10.2</ecNumber>
    </recommendedName>
</protein>
<dbReference type="Pfam" id="PF00017">
    <property type="entry name" value="SH2"/>
    <property type="match status" value="1"/>
</dbReference>
<feature type="binding site" evidence="20">
    <location>
        <position position="1315"/>
    </location>
    <ligand>
        <name>ATP</name>
        <dbReference type="ChEBI" id="CHEBI:30616"/>
    </ligand>
</feature>
<evidence type="ECO:0000256" key="3">
    <source>
        <dbReference type="ARBA" id="ARBA00011903"/>
    </source>
</evidence>
<evidence type="ECO:0000256" key="5">
    <source>
        <dbReference type="ARBA" id="ARBA00022679"/>
    </source>
</evidence>
<dbReference type="InterPro" id="IPR013083">
    <property type="entry name" value="Znf_RING/FYVE/PHD"/>
</dbReference>
<dbReference type="InterPro" id="IPR017907">
    <property type="entry name" value="Znf_RING_CS"/>
</dbReference>
<dbReference type="PROSITE" id="PS00107">
    <property type="entry name" value="PROTEIN_KINASE_ATP"/>
    <property type="match status" value="1"/>
</dbReference>
<feature type="compositionally biased region" description="Polar residues" evidence="21">
    <location>
        <begin position="186"/>
        <end position="202"/>
    </location>
</feature>
<dbReference type="Pfam" id="PF21054">
    <property type="entry name" value="RUBC_PIKBD"/>
    <property type="match status" value="2"/>
</dbReference>
<dbReference type="Gene3D" id="1.20.58.900">
    <property type="match status" value="1"/>
</dbReference>
<dbReference type="Pfam" id="PF02759">
    <property type="entry name" value="RUN"/>
    <property type="match status" value="1"/>
</dbReference>
<dbReference type="EMBL" id="JACVVK020000388">
    <property type="protein sequence ID" value="KAK7475991.1"/>
    <property type="molecule type" value="Genomic_DNA"/>
</dbReference>
<feature type="compositionally biased region" description="Basic and acidic residues" evidence="21">
    <location>
        <begin position="361"/>
        <end position="376"/>
    </location>
</feature>
<dbReference type="GO" id="GO:0030182">
    <property type="term" value="P:neuron differentiation"/>
    <property type="evidence" value="ECO:0007669"/>
    <property type="project" value="UniProtKB-ARBA"/>
</dbReference>
<evidence type="ECO:0000313" key="26">
    <source>
        <dbReference type="EMBL" id="KAK7475991.1"/>
    </source>
</evidence>
<dbReference type="SMART" id="SM00252">
    <property type="entry name" value="SH2"/>
    <property type="match status" value="1"/>
</dbReference>
<feature type="domain" description="SH2" evidence="22">
    <location>
        <begin position="1160"/>
        <end position="1262"/>
    </location>
</feature>
<evidence type="ECO:0000256" key="10">
    <source>
        <dbReference type="ARBA" id="ARBA00022777"/>
    </source>
</evidence>
<evidence type="ECO:0000259" key="25">
    <source>
        <dbReference type="PROSITE" id="PS50826"/>
    </source>
</evidence>
<evidence type="ECO:0000259" key="24">
    <source>
        <dbReference type="PROSITE" id="PS50089"/>
    </source>
</evidence>
<keyword evidence="8" id="KW-0967">Endosome</keyword>
<keyword evidence="6" id="KW-0479">Metal-binding</keyword>
<evidence type="ECO:0000259" key="23">
    <source>
        <dbReference type="PROSITE" id="PS50011"/>
    </source>
</evidence>
<evidence type="ECO:0000256" key="6">
    <source>
        <dbReference type="ARBA" id="ARBA00022723"/>
    </source>
</evidence>
<feature type="domain" description="Protein kinase" evidence="23">
    <location>
        <begin position="1287"/>
        <end position="1531"/>
    </location>
</feature>
<evidence type="ECO:0000256" key="7">
    <source>
        <dbReference type="ARBA" id="ARBA00022741"/>
    </source>
</evidence>
<dbReference type="GO" id="GO:0048468">
    <property type="term" value="P:cell development"/>
    <property type="evidence" value="ECO:0007669"/>
    <property type="project" value="UniProtKB-ARBA"/>
</dbReference>
<dbReference type="Pfam" id="PF00097">
    <property type="entry name" value="zf-C3HC4"/>
    <property type="match status" value="1"/>
</dbReference>
<reference evidence="26 27" key="1">
    <citation type="journal article" date="2023" name="Sci. Data">
        <title>Genome assembly of the Korean intertidal mud-creeper Batillaria attramentaria.</title>
        <authorList>
            <person name="Patra A.K."/>
            <person name="Ho P.T."/>
            <person name="Jun S."/>
            <person name="Lee S.J."/>
            <person name="Kim Y."/>
            <person name="Won Y.J."/>
        </authorList>
    </citation>
    <scope>NUCLEOTIDE SEQUENCE [LARGE SCALE GENOMIC DNA]</scope>
    <source>
        <strain evidence="26">Wonlab-2016</strain>
    </source>
</reference>
<evidence type="ECO:0000256" key="21">
    <source>
        <dbReference type="SAM" id="MobiDB-lite"/>
    </source>
</evidence>
<accession>A0ABD0JMJ1</accession>
<dbReference type="PROSITE" id="PS50826">
    <property type="entry name" value="RUN"/>
    <property type="match status" value="1"/>
</dbReference>
<keyword evidence="27" id="KW-1185">Reference proteome</keyword>
<dbReference type="EC" id="2.7.10.2" evidence="3"/>
<dbReference type="Pfam" id="PF07714">
    <property type="entry name" value="PK_Tyr_Ser-Thr"/>
    <property type="match status" value="1"/>
</dbReference>
<feature type="compositionally biased region" description="Low complexity" evidence="21">
    <location>
        <begin position="1123"/>
        <end position="1140"/>
    </location>
</feature>
<keyword evidence="14" id="KW-0072">Autophagy</keyword>
<feature type="compositionally biased region" description="Polar residues" evidence="21">
    <location>
        <begin position="256"/>
        <end position="265"/>
    </location>
</feature>
<evidence type="ECO:0000256" key="16">
    <source>
        <dbReference type="ARBA" id="ARBA00023137"/>
    </source>
</evidence>
<dbReference type="PANTHER" id="PTHR45971">
    <property type="entry name" value="PHOX (PX) DOMAIN-CONTAINING PROTEIN"/>
    <property type="match status" value="1"/>
</dbReference>
<dbReference type="InterPro" id="IPR011009">
    <property type="entry name" value="Kinase-like_dom_sf"/>
</dbReference>
<feature type="domain" description="RUN" evidence="25">
    <location>
        <begin position="40"/>
        <end position="173"/>
    </location>
</feature>
<dbReference type="SUPFAM" id="SSF57850">
    <property type="entry name" value="RING/U-box"/>
    <property type="match status" value="1"/>
</dbReference>
<evidence type="ECO:0000256" key="20">
    <source>
        <dbReference type="PROSITE-ProRule" id="PRU10141"/>
    </source>
</evidence>
<evidence type="ECO:0000256" key="2">
    <source>
        <dbReference type="ARBA" id="ARBA00004603"/>
    </source>
</evidence>
<keyword evidence="5" id="KW-0808">Transferase</keyword>
<dbReference type="GO" id="GO:0008270">
    <property type="term" value="F:zinc ion binding"/>
    <property type="evidence" value="ECO:0007669"/>
    <property type="project" value="UniProtKB-KW"/>
</dbReference>
<dbReference type="InterPro" id="IPR001841">
    <property type="entry name" value="Znf_RING"/>
</dbReference>
<dbReference type="FunFam" id="1.10.510.10:FF:001512">
    <property type="entry name" value="Receptor tyrosine-protein kinase erbB-2"/>
    <property type="match status" value="1"/>
</dbReference>
<dbReference type="PROSITE" id="PS00518">
    <property type="entry name" value="ZF_RING_1"/>
    <property type="match status" value="1"/>
</dbReference>
<dbReference type="PRINTS" id="PR00109">
    <property type="entry name" value="TYRKINASE"/>
</dbReference>
<evidence type="ECO:0000256" key="1">
    <source>
        <dbReference type="ARBA" id="ARBA00004308"/>
    </source>
</evidence>
<evidence type="ECO:0000256" key="19">
    <source>
        <dbReference type="PROSITE-ProRule" id="PRU00191"/>
    </source>
</evidence>
<evidence type="ECO:0000256" key="13">
    <source>
        <dbReference type="ARBA" id="ARBA00022999"/>
    </source>
</evidence>
<gene>
    <name evidence="26" type="ORF">BaRGS_00032758</name>
</gene>
<keyword evidence="16" id="KW-0829">Tyrosine-protein kinase</keyword>
<dbReference type="SMART" id="SM00184">
    <property type="entry name" value="RING"/>
    <property type="match status" value="2"/>
</dbReference>
<keyword evidence="13 19" id="KW-0727">SH2 domain</keyword>
<dbReference type="GO" id="GO:0050793">
    <property type="term" value="P:regulation of developmental process"/>
    <property type="evidence" value="ECO:0007669"/>
    <property type="project" value="UniProtKB-ARBA"/>
</dbReference>
<dbReference type="GO" id="GO:0004715">
    <property type="term" value="F:non-membrane spanning protein tyrosine kinase activity"/>
    <property type="evidence" value="ECO:0007669"/>
    <property type="project" value="UniProtKB-EC"/>
</dbReference>
<dbReference type="Gene3D" id="3.30.505.10">
    <property type="entry name" value="SH2 domain"/>
    <property type="match status" value="1"/>
</dbReference>
<dbReference type="InterPro" id="IPR004012">
    <property type="entry name" value="Run_dom"/>
</dbReference>
<evidence type="ECO:0000256" key="15">
    <source>
        <dbReference type="ARBA" id="ARBA00023136"/>
    </source>
</evidence>
<evidence type="ECO:0000256" key="4">
    <source>
        <dbReference type="ARBA" id="ARBA00022553"/>
    </source>
</evidence>
<dbReference type="InterPro" id="IPR036860">
    <property type="entry name" value="SH2_dom_sf"/>
</dbReference>
<keyword evidence="12 20" id="KW-0067">ATP-binding</keyword>
<dbReference type="InterPro" id="IPR018957">
    <property type="entry name" value="Znf_C3HC4_RING-type"/>
</dbReference>
<feature type="region of interest" description="Disordered" evidence="21">
    <location>
        <begin position="406"/>
        <end position="446"/>
    </location>
</feature>
<dbReference type="GO" id="GO:0005770">
    <property type="term" value="C:late endosome"/>
    <property type="evidence" value="ECO:0007669"/>
    <property type="project" value="UniProtKB-SubCell"/>
</dbReference>
<dbReference type="SUPFAM" id="SSF140741">
    <property type="entry name" value="RUN domain-like"/>
    <property type="match status" value="1"/>
</dbReference>
<comment type="subcellular location">
    <subcellularLocation>
        <location evidence="1">Endomembrane system</location>
    </subcellularLocation>
    <subcellularLocation>
        <location evidence="2">Late endosome</location>
    </subcellularLocation>
</comment>
<dbReference type="FunFam" id="3.30.200.20:FF:000053">
    <property type="entry name" value="Tyrosine-protein kinase"/>
    <property type="match status" value="1"/>
</dbReference>
<keyword evidence="7 20" id="KW-0547">Nucleotide-binding</keyword>
<proteinExistence type="predicted"/>
<dbReference type="GO" id="GO:0005524">
    <property type="term" value="F:ATP binding"/>
    <property type="evidence" value="ECO:0007669"/>
    <property type="project" value="UniProtKB-UniRule"/>
</dbReference>
<dbReference type="InterPro" id="IPR025258">
    <property type="entry name" value="RH_dom"/>
</dbReference>
<dbReference type="InterPro" id="IPR001245">
    <property type="entry name" value="Ser-Thr/Tyr_kinase_cat_dom"/>
</dbReference>
<dbReference type="Gene3D" id="3.30.40.10">
    <property type="entry name" value="Zinc/RING finger domain, C3HC4 (zinc finger)"/>
    <property type="match status" value="1"/>
</dbReference>
<dbReference type="InterPro" id="IPR000719">
    <property type="entry name" value="Prot_kinase_dom"/>
</dbReference>
<dbReference type="Gene3D" id="1.10.510.10">
    <property type="entry name" value="Transferase(Phosphotransferase) domain 1"/>
    <property type="match status" value="1"/>
</dbReference>
<keyword evidence="9 18" id="KW-0863">Zinc-finger</keyword>
<comment type="caution">
    <text evidence="26">The sequence shown here is derived from an EMBL/GenBank/DDBJ whole genome shotgun (WGS) entry which is preliminary data.</text>
</comment>
<feature type="region of interest" description="Disordered" evidence="21">
    <location>
        <begin position="458"/>
        <end position="486"/>
    </location>
</feature>
<dbReference type="GO" id="GO:0006914">
    <property type="term" value="P:autophagy"/>
    <property type="evidence" value="ECO:0007669"/>
    <property type="project" value="UniProtKB-KW"/>
</dbReference>
<dbReference type="Pfam" id="PF13901">
    <property type="entry name" value="RH_dom"/>
    <property type="match status" value="1"/>
</dbReference>
<dbReference type="Proteomes" id="UP001519460">
    <property type="component" value="Unassembled WGS sequence"/>
</dbReference>
<sequence>MADREVEDAVESCMEECHDLLMGLKCTVERLLAVQATNVWNTYGGFKRVSSQMEAILSHRIKSTQMFSPSDGVFWPFVRGLKWLRPGITSTMEQVSRGSRTGGQEGKGQLWLRESLQEHSLSSQLEILVSDAEHLHYHYQDGAFLRNPDYVEAMLLCLRAVELNKVVILSDINPKLLKRQRQEAAMSNSCSPLPSDQQQETFNQRREPGHQFVPTRGSWAGAELATSPPRRGVLHRLSEPSIASAHQWKSEGGSVSGDTTPSSAAHHSLSTSPTLSNSSSPTTLTSTSPVSYRLQERVHSDPLMALAYGTSPSYQVDTPVFNSEDEFYSSTEQGQVRKGPLRKCMSESSADPLNFSGTGREVSHDRQPPLESDPKAGSKVVQKKIHVPGQDATDGMQTSGNYRTWHGGPDMARRNSDAKSTSAVVATPKQGHKRSRSDMGVGAASGRGVPLSVAQERGNQGDVSASPLVTSPTEAGASSGAEKSMQKYQRASLHRGDSLFQPPAKGQSLMSYLSEQDFNCCALLEEGYENAHFAIADVLISVFEQMKWETALRRQSLLDNLSDEEESDDEIFELKQRIRIRRRERLVEKSRRFPANSDGMNDTVAACHFPWHRFTQMLIYRGITKPWRTKVSTGRAEAIAMSLLSQFSEKRLPKASELDWLVSEKDAPQALLPLPNSYPISPDDGENADLMQTTSQTKLRGNLEWAPPRPQIIFTVHSQEKRSVVLSRQNMRCAGCGTKTEPGFVKRLRYCEYMGKYFCQCCHSNDTEIIPGRVIMRWDFSRYYVSNFARDLLQKIHQQPLFHIDAINPGLYRKVRTLEYIRDMRRQLGHLNFLLNVCKRDKRLLEEIDKLPKHWPEDDNLYSMEDFNLVRCGQMLVLLKNVVSDAINHVEDCQLCHGLGFICEVCQDKGVIFPFQLSRVSRCPVCQACYHKSCFIPGKCPKCSRMELRRKRQAQMSPSELQSRGGFSREQFVSDVRGETLPTTTLTLLRFVPSDQHAVDSGKSSRGNPAFTMALWDIHFSEVHSRRSFRKSFCPAKICLESLRRPKALPCLHSFCESCLKDYVRRHPGGRPGYFPCPMCRKDTYIPEGGVEEFQDNFFLLSLSDTLLEDDDDNWVAPGLLDTSSSSSGSLSSLQTTTTSPPRHLYPPSPREQRHRNHEWYFGKVSRDASEDWLLAPGYPRGTFLVRQGEASPGTYTLSVRDYDELRGYLAKHYKIMTRRSPDHSCELYYITKSRTFTSLADLVKHYQDAVDGLCCKLSQTCAKPRSLLWSMERGRQDEYSTTKSTLHLTKRLGSGQFAEVWLAKWNGSKDVAVKMQKMDCVSTASFLDEAQILKTLQHPNIITLLGVCCEKEPIYLLTEYMMNGRLSLYLREGAGQNLTIADAMAYMEKENFIHRNLGARNILVGQQNRVKVAGFGMTRTKDDPDFNFRRGLKMAIKWMAPEVLSYNKHSTKADVWSFGVVLTEIFTYGKEPYEGMPSKEAFESVQSGYRMPRPEICPAEVYDVILSCWQTNAHSRPSFDFLNTFLHDYET</sequence>
<dbReference type="PROSITE" id="PS50001">
    <property type="entry name" value="SH2"/>
    <property type="match status" value="1"/>
</dbReference>
<feature type="region of interest" description="Disordered" evidence="21">
    <location>
        <begin position="327"/>
        <end position="379"/>
    </location>
</feature>
<evidence type="ECO:0000256" key="8">
    <source>
        <dbReference type="ARBA" id="ARBA00022753"/>
    </source>
</evidence>
<comment type="catalytic activity">
    <reaction evidence="17">
        <text>L-tyrosyl-[protein] + ATP = O-phospho-L-tyrosyl-[protein] + ADP + H(+)</text>
        <dbReference type="Rhea" id="RHEA:10596"/>
        <dbReference type="Rhea" id="RHEA-COMP:10136"/>
        <dbReference type="Rhea" id="RHEA-COMP:20101"/>
        <dbReference type="ChEBI" id="CHEBI:15378"/>
        <dbReference type="ChEBI" id="CHEBI:30616"/>
        <dbReference type="ChEBI" id="CHEBI:46858"/>
        <dbReference type="ChEBI" id="CHEBI:61978"/>
        <dbReference type="ChEBI" id="CHEBI:456216"/>
        <dbReference type="EC" id="2.7.10.2"/>
    </reaction>
</comment>
<feature type="region of interest" description="Disordered" evidence="21">
    <location>
        <begin position="1123"/>
        <end position="1153"/>
    </location>
</feature>